<evidence type="ECO:0000313" key="3">
    <source>
        <dbReference type="Proteomes" id="UP000008068"/>
    </source>
</evidence>
<dbReference type="HOGENOM" id="CLU_2123237_0_0_1"/>
<keyword evidence="1" id="KW-0812">Transmembrane</keyword>
<protein>
    <submittedName>
        <fullName evidence="2">Uncharacterized protein</fullName>
    </submittedName>
</protein>
<proteinExistence type="predicted"/>
<dbReference type="AlphaFoldDB" id="G0P794"/>
<keyword evidence="3" id="KW-1185">Reference proteome</keyword>
<dbReference type="InParanoid" id="G0P794"/>
<reference evidence="3" key="1">
    <citation type="submission" date="2011-07" db="EMBL/GenBank/DDBJ databases">
        <authorList>
            <consortium name="Caenorhabditis brenneri Sequencing and Analysis Consortium"/>
            <person name="Wilson R.K."/>
        </authorList>
    </citation>
    <scope>NUCLEOTIDE SEQUENCE [LARGE SCALE GENOMIC DNA]</scope>
    <source>
        <strain evidence="3">PB2801</strain>
    </source>
</reference>
<keyword evidence="1" id="KW-1133">Transmembrane helix</keyword>
<accession>G0P794</accession>
<dbReference type="Proteomes" id="UP000008068">
    <property type="component" value="Unassembled WGS sequence"/>
</dbReference>
<gene>
    <name evidence="2" type="ORF">CAEBREN_00875</name>
</gene>
<keyword evidence="1" id="KW-0472">Membrane</keyword>
<name>G0P794_CAEBE</name>
<evidence type="ECO:0000256" key="1">
    <source>
        <dbReference type="SAM" id="Phobius"/>
    </source>
</evidence>
<organism evidence="3">
    <name type="scientific">Caenorhabditis brenneri</name>
    <name type="common">Nematode worm</name>
    <dbReference type="NCBI Taxonomy" id="135651"/>
    <lineage>
        <taxon>Eukaryota</taxon>
        <taxon>Metazoa</taxon>
        <taxon>Ecdysozoa</taxon>
        <taxon>Nematoda</taxon>
        <taxon>Chromadorea</taxon>
        <taxon>Rhabditida</taxon>
        <taxon>Rhabditina</taxon>
        <taxon>Rhabditomorpha</taxon>
        <taxon>Rhabditoidea</taxon>
        <taxon>Rhabditidae</taxon>
        <taxon>Peloderinae</taxon>
        <taxon>Caenorhabditis</taxon>
    </lineage>
</organism>
<sequence>MPTTTDKLLAKTYSLKKFIRKEQLILKRFVDKALVKSVWFFAMFLISLLDHLFSCSRNRRVKCIANANQKQFVSIKDDENSENKCKTSRKCNRRRNKDKLCGAKKKTIISTIKT</sequence>
<dbReference type="EMBL" id="GL380110">
    <property type="protein sequence ID" value="EGT46877.1"/>
    <property type="molecule type" value="Genomic_DNA"/>
</dbReference>
<evidence type="ECO:0000313" key="2">
    <source>
        <dbReference type="EMBL" id="EGT46877.1"/>
    </source>
</evidence>
<feature type="transmembrane region" description="Helical" evidence="1">
    <location>
        <begin position="33"/>
        <end position="53"/>
    </location>
</feature>